<organism evidence="7 8">
    <name type="scientific">Rhodovulum strictum</name>
    <dbReference type="NCBI Taxonomy" id="58314"/>
    <lineage>
        <taxon>Bacteria</taxon>
        <taxon>Pseudomonadati</taxon>
        <taxon>Pseudomonadota</taxon>
        <taxon>Alphaproteobacteria</taxon>
        <taxon>Rhodobacterales</taxon>
        <taxon>Paracoccaceae</taxon>
        <taxon>Rhodovulum</taxon>
    </lineage>
</organism>
<protein>
    <submittedName>
        <fullName evidence="7">C-type cytochrome</fullName>
    </submittedName>
</protein>
<evidence type="ECO:0000259" key="6">
    <source>
        <dbReference type="PROSITE" id="PS51007"/>
    </source>
</evidence>
<dbReference type="GO" id="GO:0009055">
    <property type="term" value="F:electron transfer activity"/>
    <property type="evidence" value="ECO:0007669"/>
    <property type="project" value="InterPro"/>
</dbReference>
<dbReference type="OrthoDB" id="9779283at2"/>
<dbReference type="PANTHER" id="PTHR35008:SF8">
    <property type="entry name" value="ALCOHOL DEHYDROGENASE CYTOCHROME C SUBUNIT"/>
    <property type="match status" value="1"/>
</dbReference>
<feature type="domain" description="Cytochrome c" evidence="6">
    <location>
        <begin position="32"/>
        <end position="108"/>
    </location>
</feature>
<reference evidence="7 8" key="1">
    <citation type="submission" date="2019-11" db="EMBL/GenBank/DDBJ databases">
        <title>Draft Whole-Genome sequence of the marine photosynthetic bacterium Rhodovulum strictum DSM 11289.</title>
        <authorList>
            <person name="Kyndt J.A."/>
            <person name="Meyer T.E."/>
        </authorList>
    </citation>
    <scope>NUCLEOTIDE SEQUENCE [LARGE SCALE GENOMIC DNA]</scope>
    <source>
        <strain evidence="7 8">DSM 11289</strain>
    </source>
</reference>
<dbReference type="AlphaFoldDB" id="A0A844B580"/>
<gene>
    <name evidence="7" type="ORF">GH815_10120</name>
</gene>
<dbReference type="RefSeq" id="WP_153748657.1">
    <property type="nucleotide sequence ID" value="NZ_BAAADI010000001.1"/>
</dbReference>
<sequence>MTRFKARTAAMAVAATLGAATAPAAETPVDPAQIALGKQVFERNCVLCHRETGTGRPPNFPALAGNDRLQDLFLVVANVHEGQGFMPPFPSLRIEDIAAVANYVRNAWGNAHGGASPLEVATIMDNLDGGGGTASIWDAVYTEAQAARGREVFAAPCGLCHGSRLDGVPDDNDMVPGPPLARHKFLRQWDGRSLGALYSYASLTMPQSNPGSLAREDYVAIIALMLQSSGAPAGNEALPDDIRDLARIVIGPKP</sequence>
<evidence type="ECO:0000256" key="1">
    <source>
        <dbReference type="ARBA" id="ARBA00022617"/>
    </source>
</evidence>
<feature type="signal peptide" evidence="5">
    <location>
        <begin position="1"/>
        <end position="24"/>
    </location>
</feature>
<feature type="domain" description="Cytochrome c" evidence="6">
    <location>
        <begin position="144"/>
        <end position="229"/>
    </location>
</feature>
<dbReference type="InterPro" id="IPR009056">
    <property type="entry name" value="Cyt_c-like_dom"/>
</dbReference>
<dbReference type="InterPro" id="IPR051459">
    <property type="entry name" value="Cytochrome_c-type_DH"/>
</dbReference>
<accession>A0A844B580</accession>
<dbReference type="PROSITE" id="PS51007">
    <property type="entry name" value="CYTC"/>
    <property type="match status" value="2"/>
</dbReference>
<evidence type="ECO:0000256" key="2">
    <source>
        <dbReference type="ARBA" id="ARBA00022723"/>
    </source>
</evidence>
<keyword evidence="3 4" id="KW-0408">Iron</keyword>
<keyword evidence="1 4" id="KW-0349">Heme</keyword>
<dbReference type="PANTHER" id="PTHR35008">
    <property type="entry name" value="BLL4482 PROTEIN-RELATED"/>
    <property type="match status" value="1"/>
</dbReference>
<feature type="chain" id="PRO_5032640998" evidence="5">
    <location>
        <begin position="25"/>
        <end position="254"/>
    </location>
</feature>
<evidence type="ECO:0000313" key="7">
    <source>
        <dbReference type="EMBL" id="MRH21351.1"/>
    </source>
</evidence>
<dbReference type="GO" id="GO:0020037">
    <property type="term" value="F:heme binding"/>
    <property type="evidence" value="ECO:0007669"/>
    <property type="project" value="InterPro"/>
</dbReference>
<dbReference type="SUPFAM" id="SSF46626">
    <property type="entry name" value="Cytochrome c"/>
    <property type="match status" value="2"/>
</dbReference>
<name>A0A844B580_9RHOB</name>
<dbReference type="EMBL" id="WJPO01000014">
    <property type="protein sequence ID" value="MRH21351.1"/>
    <property type="molecule type" value="Genomic_DNA"/>
</dbReference>
<evidence type="ECO:0000313" key="8">
    <source>
        <dbReference type="Proteomes" id="UP000466730"/>
    </source>
</evidence>
<keyword evidence="8" id="KW-1185">Reference proteome</keyword>
<keyword evidence="5" id="KW-0732">Signal</keyword>
<comment type="caution">
    <text evidence="7">The sequence shown here is derived from an EMBL/GenBank/DDBJ whole genome shotgun (WGS) entry which is preliminary data.</text>
</comment>
<evidence type="ECO:0000256" key="5">
    <source>
        <dbReference type="SAM" id="SignalP"/>
    </source>
</evidence>
<dbReference type="GO" id="GO:0046872">
    <property type="term" value="F:metal ion binding"/>
    <property type="evidence" value="ECO:0007669"/>
    <property type="project" value="UniProtKB-KW"/>
</dbReference>
<proteinExistence type="predicted"/>
<keyword evidence="2 4" id="KW-0479">Metal-binding</keyword>
<evidence type="ECO:0000256" key="4">
    <source>
        <dbReference type="PROSITE-ProRule" id="PRU00433"/>
    </source>
</evidence>
<dbReference type="Pfam" id="PF13442">
    <property type="entry name" value="Cytochrome_CBB3"/>
    <property type="match status" value="2"/>
</dbReference>
<evidence type="ECO:0000256" key="3">
    <source>
        <dbReference type="ARBA" id="ARBA00023004"/>
    </source>
</evidence>
<dbReference type="Gene3D" id="1.10.760.10">
    <property type="entry name" value="Cytochrome c-like domain"/>
    <property type="match status" value="2"/>
</dbReference>
<dbReference type="Proteomes" id="UP000466730">
    <property type="component" value="Unassembled WGS sequence"/>
</dbReference>
<dbReference type="InterPro" id="IPR036909">
    <property type="entry name" value="Cyt_c-like_dom_sf"/>
</dbReference>